<accession>A0ABZ0X6A2</accession>
<dbReference type="EMBL" id="CP140158">
    <property type="protein sequence ID" value="WQG86121.1"/>
    <property type="molecule type" value="Genomic_DNA"/>
</dbReference>
<gene>
    <name evidence="3" type="ORF">SR900_04325</name>
</gene>
<dbReference type="PIRSF" id="PIRSF028141">
    <property type="entry name" value="C-di-GMP_BP_PA4608"/>
    <property type="match status" value="1"/>
</dbReference>
<dbReference type="Proteomes" id="UP001324185">
    <property type="component" value="Chromosome"/>
</dbReference>
<keyword evidence="1" id="KW-0973">c-di-GMP</keyword>
<dbReference type="SUPFAM" id="SSF141371">
    <property type="entry name" value="PilZ domain-like"/>
    <property type="match status" value="1"/>
</dbReference>
<proteinExistence type="predicted"/>
<feature type="domain" description="PilZ" evidence="2">
    <location>
        <begin position="5"/>
        <end position="99"/>
    </location>
</feature>
<dbReference type="InterPro" id="IPR027021">
    <property type="entry name" value="C-di-GMP_BP_PA4608"/>
</dbReference>
<evidence type="ECO:0000313" key="3">
    <source>
        <dbReference type="EMBL" id="WQG86121.1"/>
    </source>
</evidence>
<dbReference type="Gene3D" id="2.40.10.220">
    <property type="entry name" value="predicted glycosyltransferase like domains"/>
    <property type="match status" value="1"/>
</dbReference>
<comment type="function">
    <text evidence="1">Binds the second messenger bis-(3'-5') cyclic dimeric guanosine monophosphate (c-di-GMP). Can bind two c-di-GMP molecules per monomer. May play a role in bacterial second-messenger regulated processes. Binding to c-di-GMP induces a conformational change of the C- and N-termini resulting in the exposure of a highly negative surface on one side of the protein to a possible effector protein.</text>
</comment>
<evidence type="ECO:0000256" key="1">
    <source>
        <dbReference type="PIRNR" id="PIRNR028141"/>
    </source>
</evidence>
<evidence type="ECO:0000313" key="4">
    <source>
        <dbReference type="Proteomes" id="UP001324185"/>
    </source>
</evidence>
<organism evidence="3 4">
    <name type="scientific">Kangiella aquimarina</name>
    <dbReference type="NCBI Taxonomy" id="261965"/>
    <lineage>
        <taxon>Bacteria</taxon>
        <taxon>Pseudomonadati</taxon>
        <taxon>Pseudomonadota</taxon>
        <taxon>Gammaproteobacteria</taxon>
        <taxon>Kangiellales</taxon>
        <taxon>Kangiellaceae</taxon>
        <taxon>Kangiella</taxon>
    </lineage>
</organism>
<dbReference type="Pfam" id="PF07238">
    <property type="entry name" value="PilZ"/>
    <property type="match status" value="1"/>
</dbReference>
<protein>
    <recommendedName>
        <fullName evidence="1">Cyclic diguanosine monophosphate-binding protein</fullName>
        <shortName evidence="1">c-di-GMP-binding protein</shortName>
    </recommendedName>
    <alternativeName>
        <fullName evidence="1">Pilz domain-containing protein</fullName>
    </alternativeName>
</protein>
<name>A0ABZ0X6A2_9GAMM</name>
<sequence length="130" mass="14950">MSEQDRRNFSRIEYNAKVLIEQGEHKSVGSVIELSLNGVLIDSKSKLDVTQPVDIQIIIDEFSPAIHQKAEIVHHQDQQYGLKTLEIDIDSMLQLRTIISMHNDDPDDIHRESKALWEIKVEEKDSETNS</sequence>
<dbReference type="InterPro" id="IPR009875">
    <property type="entry name" value="PilZ_domain"/>
</dbReference>
<comment type="subunit">
    <text evidence="1">Monomer in both c-di-GMP-bound and free forms.</text>
</comment>
<reference evidence="3 4" key="1">
    <citation type="submission" date="2023-11" db="EMBL/GenBank/DDBJ databases">
        <title>MicrobeMod: A computational toolkit for identifying prokaryotic methylation and restriction-modification with nanopore sequencing.</title>
        <authorList>
            <person name="Crits-Christoph A."/>
            <person name="Kang S.C."/>
            <person name="Lee H."/>
            <person name="Ostrov N."/>
        </authorList>
    </citation>
    <scope>NUCLEOTIDE SEQUENCE [LARGE SCALE GENOMIC DNA]</scope>
    <source>
        <strain evidence="3 4">DSMZ 16071</strain>
    </source>
</reference>
<evidence type="ECO:0000259" key="2">
    <source>
        <dbReference type="Pfam" id="PF07238"/>
    </source>
</evidence>
<keyword evidence="4" id="KW-1185">Reference proteome</keyword>
<dbReference type="RefSeq" id="WP_018624148.1">
    <property type="nucleotide sequence ID" value="NZ_CP140158.1"/>
</dbReference>
<keyword evidence="1" id="KW-0547">Nucleotide-binding</keyword>